<dbReference type="InterPro" id="IPR012312">
    <property type="entry name" value="Hemerythrin-like"/>
</dbReference>
<sequence>MKRCAKRHPLDTVPPTLETLREDHIIQRVLCHDLEMLADGLPALPPLTAIRRLCDRIDRVVTTHFRRAEAILGNLPAEQRPGFCSLTELRHMHQMDEVHAEDLIAALWHYARQGDESEVGQLAYMLRCFFDGCRRAIALKESWIAKAGRDLGYD</sequence>
<name>A0A9X1DF25_9SPHN</name>
<accession>A0A9X1DF25</accession>
<protein>
    <submittedName>
        <fullName evidence="2">Hemerythrin domain-containing protein</fullName>
    </submittedName>
</protein>
<organism evidence="2 3">
    <name type="scientific">Sphingobium nicotianae</name>
    <dbReference type="NCBI Taxonomy" id="2782607"/>
    <lineage>
        <taxon>Bacteria</taxon>
        <taxon>Pseudomonadati</taxon>
        <taxon>Pseudomonadota</taxon>
        <taxon>Alphaproteobacteria</taxon>
        <taxon>Sphingomonadales</taxon>
        <taxon>Sphingomonadaceae</taxon>
        <taxon>Sphingobium</taxon>
    </lineage>
</organism>
<comment type="caution">
    <text evidence="2">The sequence shown here is derived from an EMBL/GenBank/DDBJ whole genome shotgun (WGS) entry which is preliminary data.</text>
</comment>
<dbReference type="AlphaFoldDB" id="A0A9X1DF25"/>
<proteinExistence type="predicted"/>
<evidence type="ECO:0000313" key="3">
    <source>
        <dbReference type="Proteomes" id="UP001138757"/>
    </source>
</evidence>
<evidence type="ECO:0000313" key="2">
    <source>
        <dbReference type="EMBL" id="MBT2189032.1"/>
    </source>
</evidence>
<dbReference type="RefSeq" id="WP_214625290.1">
    <property type="nucleotide sequence ID" value="NZ_JAHGAW010000014.1"/>
</dbReference>
<dbReference type="EMBL" id="JAHGAW010000014">
    <property type="protein sequence ID" value="MBT2189032.1"/>
    <property type="molecule type" value="Genomic_DNA"/>
</dbReference>
<reference evidence="2" key="1">
    <citation type="submission" date="2021-05" db="EMBL/GenBank/DDBJ databases">
        <title>Genome of Sphingobium sp. strain.</title>
        <authorList>
            <person name="Fan R."/>
        </authorList>
    </citation>
    <scope>NUCLEOTIDE SEQUENCE</scope>
    <source>
        <strain evidence="2">H33</strain>
    </source>
</reference>
<dbReference type="Pfam" id="PF01814">
    <property type="entry name" value="Hemerythrin"/>
    <property type="match status" value="1"/>
</dbReference>
<evidence type="ECO:0000259" key="1">
    <source>
        <dbReference type="Pfam" id="PF01814"/>
    </source>
</evidence>
<feature type="domain" description="Hemerythrin-like" evidence="1">
    <location>
        <begin position="17"/>
        <end position="142"/>
    </location>
</feature>
<gene>
    <name evidence="2" type="ORF">KK488_18960</name>
</gene>
<keyword evidence="3" id="KW-1185">Reference proteome</keyword>
<dbReference type="Proteomes" id="UP001138757">
    <property type="component" value="Unassembled WGS sequence"/>
</dbReference>